<dbReference type="eggNOG" id="COG0745">
    <property type="taxonomic scope" value="Bacteria"/>
</dbReference>
<keyword evidence="4" id="KW-0378">Hydrolase</keyword>
<dbReference type="SMART" id="SM00448">
    <property type="entry name" value="REC"/>
    <property type="match status" value="1"/>
</dbReference>
<dbReference type="PANTHER" id="PTHR44591:SF3">
    <property type="entry name" value="RESPONSE REGULATORY DOMAIN-CONTAINING PROTEIN"/>
    <property type="match status" value="1"/>
</dbReference>
<keyword evidence="5" id="KW-1185">Reference proteome</keyword>
<dbReference type="InterPro" id="IPR050595">
    <property type="entry name" value="Bact_response_regulator"/>
</dbReference>
<dbReference type="STRING" id="1237149.C900_03090"/>
<protein>
    <submittedName>
        <fullName evidence="4">Response regulator receiver modulated metal dependent phosphohydrolase</fullName>
    </submittedName>
</protein>
<dbReference type="RefSeq" id="WP_009580442.1">
    <property type="nucleotide sequence ID" value="NZ_AMZN01000045.1"/>
</dbReference>
<dbReference type="Proteomes" id="UP000011135">
    <property type="component" value="Unassembled WGS sequence"/>
</dbReference>
<feature type="domain" description="Response regulatory" evidence="3">
    <location>
        <begin position="1"/>
        <end position="113"/>
    </location>
</feature>
<accession>L8JQ95</accession>
<dbReference type="EMBL" id="AMZN01000045">
    <property type="protein sequence ID" value="ELR71126.1"/>
    <property type="molecule type" value="Genomic_DNA"/>
</dbReference>
<dbReference type="AlphaFoldDB" id="L8JQ95"/>
<evidence type="ECO:0000256" key="2">
    <source>
        <dbReference type="PROSITE-ProRule" id="PRU00169"/>
    </source>
</evidence>
<name>L8JQ95_9BACT</name>
<dbReference type="GO" id="GO:0000160">
    <property type="term" value="P:phosphorelay signal transduction system"/>
    <property type="evidence" value="ECO:0007669"/>
    <property type="project" value="InterPro"/>
</dbReference>
<sequence length="113" mass="12401">MVADDDPGILDVMKIMLEDVGGYEVETTTDGESVLEIQHDYPDLILLDLWMSGINGSEVCKTLKNNEETKAIPVIIFSANRDVGIISKSVAADDYIAKPFQMSDLLAKVARLI</sequence>
<keyword evidence="1 2" id="KW-0597">Phosphoprotein</keyword>
<dbReference type="GO" id="GO:0016787">
    <property type="term" value="F:hydrolase activity"/>
    <property type="evidence" value="ECO:0007669"/>
    <property type="project" value="UniProtKB-KW"/>
</dbReference>
<evidence type="ECO:0000313" key="4">
    <source>
        <dbReference type="EMBL" id="ELR71126.1"/>
    </source>
</evidence>
<gene>
    <name evidence="4" type="ORF">C900_03090</name>
</gene>
<evidence type="ECO:0000256" key="1">
    <source>
        <dbReference type="ARBA" id="ARBA00022553"/>
    </source>
</evidence>
<evidence type="ECO:0000313" key="5">
    <source>
        <dbReference type="Proteomes" id="UP000011135"/>
    </source>
</evidence>
<dbReference type="InterPro" id="IPR011006">
    <property type="entry name" value="CheY-like_superfamily"/>
</dbReference>
<dbReference type="SUPFAM" id="SSF52172">
    <property type="entry name" value="CheY-like"/>
    <property type="match status" value="1"/>
</dbReference>
<feature type="modified residue" description="4-aspartylphosphate" evidence="2">
    <location>
        <position position="48"/>
    </location>
</feature>
<organism evidence="4 5">
    <name type="scientific">Fulvivirga imtechensis AK7</name>
    <dbReference type="NCBI Taxonomy" id="1237149"/>
    <lineage>
        <taxon>Bacteria</taxon>
        <taxon>Pseudomonadati</taxon>
        <taxon>Bacteroidota</taxon>
        <taxon>Cytophagia</taxon>
        <taxon>Cytophagales</taxon>
        <taxon>Fulvivirgaceae</taxon>
        <taxon>Fulvivirga</taxon>
    </lineage>
</organism>
<dbReference type="PANTHER" id="PTHR44591">
    <property type="entry name" value="STRESS RESPONSE REGULATOR PROTEIN 1"/>
    <property type="match status" value="1"/>
</dbReference>
<dbReference type="InterPro" id="IPR001789">
    <property type="entry name" value="Sig_transdc_resp-reg_receiver"/>
</dbReference>
<proteinExistence type="predicted"/>
<evidence type="ECO:0000259" key="3">
    <source>
        <dbReference type="PROSITE" id="PS50110"/>
    </source>
</evidence>
<comment type="caution">
    <text evidence="4">The sequence shown here is derived from an EMBL/GenBank/DDBJ whole genome shotgun (WGS) entry which is preliminary data.</text>
</comment>
<dbReference type="PROSITE" id="PS50110">
    <property type="entry name" value="RESPONSE_REGULATORY"/>
    <property type="match status" value="1"/>
</dbReference>
<dbReference type="Gene3D" id="3.40.50.2300">
    <property type="match status" value="1"/>
</dbReference>
<reference evidence="4 5" key="1">
    <citation type="submission" date="2012-12" db="EMBL/GenBank/DDBJ databases">
        <title>Genome assembly of Fulvivirga imtechensis AK7.</title>
        <authorList>
            <person name="Nupur N."/>
            <person name="Khatri I."/>
            <person name="Kumar R."/>
            <person name="Subramanian S."/>
            <person name="Pinnaka A."/>
        </authorList>
    </citation>
    <scope>NUCLEOTIDE SEQUENCE [LARGE SCALE GENOMIC DNA]</scope>
    <source>
        <strain evidence="4 5">AK7</strain>
    </source>
</reference>
<dbReference type="Pfam" id="PF00072">
    <property type="entry name" value="Response_reg"/>
    <property type="match status" value="1"/>
</dbReference>